<dbReference type="FunFam" id="4.10.1110.10:FF:000011">
    <property type="entry name" value="AN1-type zinc finger protein 3"/>
    <property type="match status" value="1"/>
</dbReference>
<dbReference type="AlphaFoldDB" id="A0A8C5NPX7"/>
<keyword evidence="9" id="KW-1185">Reference proteome</keyword>
<name>A0A8C5NPX7_JUNHY</name>
<dbReference type="InterPro" id="IPR002653">
    <property type="entry name" value="Znf_A20"/>
</dbReference>
<evidence type="ECO:0000259" key="7">
    <source>
        <dbReference type="PROSITE" id="PS51039"/>
    </source>
</evidence>
<dbReference type="InterPro" id="IPR035896">
    <property type="entry name" value="AN1-like_Znf"/>
</dbReference>
<feature type="compositionally biased region" description="Polar residues" evidence="5">
    <location>
        <begin position="329"/>
        <end position="346"/>
    </location>
</feature>
<feature type="region of interest" description="Disordered" evidence="5">
    <location>
        <begin position="329"/>
        <end position="370"/>
    </location>
</feature>
<keyword evidence="3" id="KW-0862">Zinc</keyword>
<feature type="region of interest" description="Disordered" evidence="5">
    <location>
        <begin position="116"/>
        <end position="175"/>
    </location>
</feature>
<accession>A0A8C5NPX7</accession>
<dbReference type="SUPFAM" id="SSF57716">
    <property type="entry name" value="Glucocorticoid receptor-like (DNA-binding domain)"/>
    <property type="match status" value="1"/>
</dbReference>
<evidence type="ECO:0000256" key="4">
    <source>
        <dbReference type="PROSITE-ProRule" id="PRU00449"/>
    </source>
</evidence>
<dbReference type="Gene3D" id="1.20.5.4770">
    <property type="match status" value="1"/>
</dbReference>
<keyword evidence="1" id="KW-0479">Metal-binding</keyword>
<feature type="compositionally biased region" description="Low complexity" evidence="5">
    <location>
        <begin position="165"/>
        <end position="175"/>
    </location>
</feature>
<evidence type="ECO:0000256" key="1">
    <source>
        <dbReference type="ARBA" id="ARBA00022723"/>
    </source>
</evidence>
<dbReference type="Ensembl" id="ENSJHYT00000019201.1">
    <property type="protein sequence ID" value="ENSJHYP00000015918.1"/>
    <property type="gene ID" value="ENSJHYG00000012217.1"/>
</dbReference>
<evidence type="ECO:0000313" key="8">
    <source>
        <dbReference type="Ensembl" id="ENSJHYP00000015918.1"/>
    </source>
</evidence>
<evidence type="ECO:0000256" key="3">
    <source>
        <dbReference type="ARBA" id="ARBA00022833"/>
    </source>
</evidence>
<dbReference type="GO" id="GO:0003677">
    <property type="term" value="F:DNA binding"/>
    <property type="evidence" value="ECO:0007669"/>
    <property type="project" value="InterPro"/>
</dbReference>
<dbReference type="InterPro" id="IPR000058">
    <property type="entry name" value="Znf_AN1"/>
</dbReference>
<organism evidence="8 9">
    <name type="scientific">Junco hyemalis</name>
    <name type="common">Dark-eyed junco</name>
    <dbReference type="NCBI Taxonomy" id="40217"/>
    <lineage>
        <taxon>Eukaryota</taxon>
        <taxon>Metazoa</taxon>
        <taxon>Chordata</taxon>
        <taxon>Craniata</taxon>
        <taxon>Vertebrata</taxon>
        <taxon>Euteleostomi</taxon>
        <taxon>Archelosauria</taxon>
        <taxon>Archosauria</taxon>
        <taxon>Dinosauria</taxon>
        <taxon>Saurischia</taxon>
        <taxon>Theropoda</taxon>
        <taxon>Coelurosauria</taxon>
        <taxon>Aves</taxon>
        <taxon>Neognathae</taxon>
        <taxon>Neoaves</taxon>
        <taxon>Telluraves</taxon>
        <taxon>Australaves</taxon>
        <taxon>Passeriformes</taxon>
        <taxon>Passerellidae</taxon>
        <taxon>Junco</taxon>
    </lineage>
</organism>
<dbReference type="SMART" id="SM00154">
    <property type="entry name" value="ZnF_AN1"/>
    <property type="match status" value="1"/>
</dbReference>
<reference evidence="8" key="2">
    <citation type="submission" date="2025-09" db="UniProtKB">
        <authorList>
            <consortium name="Ensembl"/>
        </authorList>
    </citation>
    <scope>IDENTIFICATION</scope>
</reference>
<feature type="compositionally biased region" description="Low complexity" evidence="5">
    <location>
        <begin position="116"/>
        <end position="156"/>
    </location>
</feature>
<feature type="domain" description="AN1-type" evidence="7">
    <location>
        <begin position="371"/>
        <end position="420"/>
    </location>
</feature>
<dbReference type="Gene3D" id="4.10.1110.10">
    <property type="entry name" value="AN1-like Zinc finger"/>
    <property type="match status" value="1"/>
</dbReference>
<evidence type="ECO:0000256" key="5">
    <source>
        <dbReference type="SAM" id="MobiDB-lite"/>
    </source>
</evidence>
<dbReference type="PROSITE" id="PS51036">
    <property type="entry name" value="ZF_A20"/>
    <property type="match status" value="1"/>
</dbReference>
<dbReference type="PANTHER" id="PTHR10634">
    <property type="entry name" value="AN1-TYPE ZINC FINGER PROTEIN"/>
    <property type="match status" value="1"/>
</dbReference>
<dbReference type="OMA" id="MPRHDMA"/>
<reference evidence="8" key="1">
    <citation type="submission" date="2025-08" db="UniProtKB">
        <authorList>
            <consortium name="Ensembl"/>
        </authorList>
    </citation>
    <scope>IDENTIFICATION</scope>
</reference>
<feature type="region of interest" description="Disordered" evidence="5">
    <location>
        <begin position="190"/>
        <end position="227"/>
    </location>
</feature>
<evidence type="ECO:0000259" key="6">
    <source>
        <dbReference type="PROSITE" id="PS51036"/>
    </source>
</evidence>
<dbReference type="InterPro" id="IPR050652">
    <property type="entry name" value="AN1_A20_ZnFinger"/>
</dbReference>
<protein>
    <submittedName>
        <fullName evidence="8">Zinc finger AN1-type containing 3</fullName>
    </submittedName>
</protein>
<keyword evidence="2 4" id="KW-0863">Zinc-finger</keyword>
<feature type="compositionally biased region" description="Basic and acidic residues" evidence="5">
    <location>
        <begin position="354"/>
        <end position="368"/>
    </location>
</feature>
<dbReference type="Pfam" id="PF01428">
    <property type="entry name" value="zf-AN1"/>
    <property type="match status" value="1"/>
</dbReference>
<dbReference type="SUPFAM" id="SSF118310">
    <property type="entry name" value="AN1-like Zinc finger"/>
    <property type="match status" value="1"/>
</dbReference>
<feature type="compositionally biased region" description="Basic and acidic residues" evidence="5">
    <location>
        <begin position="254"/>
        <end position="265"/>
    </location>
</feature>
<dbReference type="SMART" id="SM00259">
    <property type="entry name" value="ZnF_A20"/>
    <property type="match status" value="1"/>
</dbReference>
<feature type="region of interest" description="Disordered" evidence="5">
    <location>
        <begin position="254"/>
        <end position="295"/>
    </location>
</feature>
<dbReference type="Proteomes" id="UP000694408">
    <property type="component" value="Unplaced"/>
</dbReference>
<dbReference type="PANTHER" id="PTHR10634:SF67">
    <property type="entry name" value="AN1-TYPE ZINC FINGER PROTEIN 3"/>
    <property type="match status" value="1"/>
</dbReference>
<dbReference type="PROSITE" id="PS51039">
    <property type="entry name" value="ZF_AN1"/>
    <property type="match status" value="1"/>
</dbReference>
<feature type="compositionally biased region" description="Low complexity" evidence="5">
    <location>
        <begin position="269"/>
        <end position="295"/>
    </location>
</feature>
<feature type="compositionally biased region" description="Pro residues" evidence="5">
    <location>
        <begin position="197"/>
        <end position="209"/>
    </location>
</feature>
<proteinExistence type="predicted"/>
<sequence length="447" mass="48036">MCQRHQRPHPAGRPWLYHCVPNVWVEAKEGSGSRQFCGPQSRLGLVSENPVLFSSLWVPSKLAPHPVPARDPPQLPPGMCCGTCRSQLIRWLDETIALRTGGATVPEGGHALLREGPSGAPGRAGARRCGTGAVTGPVGGAAPSHGAPRPRAAASPLPCPPHWQGAAGPPRALPLRRLPSGAARLQLTGLESRPGAARPPPAAAAPRPGPTMGDAGSERSKAPSLPPRCPCGFWGSSKTMNLCSKCFAEKRNPHNEKDFQKKQPDDDSTPSTSNSQSDLFSGETNSDNSNTSLTTQAANSNQQLLTELNVTSPSKEECGPCTGTAHASLTTPTKRSCDSDSQSESEASPVKRPRLLDDSNDRPEETSRSKQKSRRRCFQCQTKLELVQQELGSCRCGYVFCMLHRLPEQHDCTFDHMGRGREEAIMKMVKLDRKVGRSCQRIGEGCS</sequence>
<evidence type="ECO:0000256" key="2">
    <source>
        <dbReference type="ARBA" id="ARBA00022771"/>
    </source>
</evidence>
<dbReference type="Pfam" id="PF01754">
    <property type="entry name" value="zf-A20"/>
    <property type="match status" value="1"/>
</dbReference>
<dbReference type="GO" id="GO:0008270">
    <property type="term" value="F:zinc ion binding"/>
    <property type="evidence" value="ECO:0007669"/>
    <property type="project" value="UniProtKB-KW"/>
</dbReference>
<evidence type="ECO:0000313" key="9">
    <source>
        <dbReference type="Proteomes" id="UP000694408"/>
    </source>
</evidence>
<feature type="domain" description="A20-type" evidence="6">
    <location>
        <begin position="223"/>
        <end position="255"/>
    </location>
</feature>